<protein>
    <submittedName>
        <fullName evidence="1">Uncharacterized protein</fullName>
    </submittedName>
</protein>
<proteinExistence type="predicted"/>
<reference evidence="1 2" key="1">
    <citation type="submission" date="2020-03" db="EMBL/GenBank/DDBJ databases">
        <title>Whole genome shotgun sequence of Phytohabitans houttuyneae NBRC 108639.</title>
        <authorList>
            <person name="Komaki H."/>
            <person name="Tamura T."/>
        </authorList>
    </citation>
    <scope>NUCLEOTIDE SEQUENCE [LARGE SCALE GENOMIC DNA]</scope>
    <source>
        <strain evidence="1 2">NBRC 108639</strain>
    </source>
</reference>
<evidence type="ECO:0000313" key="1">
    <source>
        <dbReference type="EMBL" id="GFJ79417.1"/>
    </source>
</evidence>
<comment type="caution">
    <text evidence="1">The sequence shown here is derived from an EMBL/GenBank/DDBJ whole genome shotgun (WGS) entry which is preliminary data.</text>
</comment>
<name>A0A6V8KCH4_9ACTN</name>
<keyword evidence="2" id="KW-1185">Reference proteome</keyword>
<sequence>MAMTYDPKCPGCRVGRQITAGTAALIVFGVPLFGARETGWLHEEPLPAAYHPDPMDNSTVSASASVRTGDSSINAGWIVIRTDQVPDRRDG</sequence>
<accession>A0A6V8KCH4</accession>
<reference evidence="1 2" key="2">
    <citation type="submission" date="2020-03" db="EMBL/GenBank/DDBJ databases">
        <authorList>
            <person name="Ichikawa N."/>
            <person name="Kimura A."/>
            <person name="Kitahashi Y."/>
            <person name="Uohara A."/>
        </authorList>
    </citation>
    <scope>NUCLEOTIDE SEQUENCE [LARGE SCALE GENOMIC DNA]</scope>
    <source>
        <strain evidence="1 2">NBRC 108639</strain>
    </source>
</reference>
<dbReference type="AlphaFoldDB" id="A0A6V8KCH4"/>
<organism evidence="1 2">
    <name type="scientific">Phytohabitans houttuyneae</name>
    <dbReference type="NCBI Taxonomy" id="1076126"/>
    <lineage>
        <taxon>Bacteria</taxon>
        <taxon>Bacillati</taxon>
        <taxon>Actinomycetota</taxon>
        <taxon>Actinomycetes</taxon>
        <taxon>Micromonosporales</taxon>
        <taxon>Micromonosporaceae</taxon>
    </lineage>
</organism>
<evidence type="ECO:0000313" key="2">
    <source>
        <dbReference type="Proteomes" id="UP000482800"/>
    </source>
</evidence>
<dbReference type="EMBL" id="BLPF01000001">
    <property type="protein sequence ID" value="GFJ79417.1"/>
    <property type="molecule type" value="Genomic_DNA"/>
</dbReference>
<dbReference type="Proteomes" id="UP000482800">
    <property type="component" value="Unassembled WGS sequence"/>
</dbReference>
<gene>
    <name evidence="1" type="ORF">Phou_035970</name>
</gene>